<dbReference type="PROSITE" id="PS50280">
    <property type="entry name" value="SET"/>
    <property type="match status" value="1"/>
</dbReference>
<accession>A0A1G2UL38</accession>
<dbReference type="SMART" id="SM00317">
    <property type="entry name" value="SET"/>
    <property type="match status" value="1"/>
</dbReference>
<comment type="caution">
    <text evidence="5">The sequence shown here is derived from an EMBL/GenBank/DDBJ whole genome shotgun (WGS) entry which is preliminary data.</text>
</comment>
<feature type="domain" description="Post-SET" evidence="4">
    <location>
        <begin position="120"/>
        <end position="136"/>
    </location>
</feature>
<evidence type="ECO:0000259" key="4">
    <source>
        <dbReference type="PROSITE" id="PS50868"/>
    </source>
</evidence>
<evidence type="ECO:0000313" key="6">
    <source>
        <dbReference type="Proteomes" id="UP000177202"/>
    </source>
</evidence>
<keyword evidence="2" id="KW-0949">S-adenosyl-L-methionine</keyword>
<dbReference type="SUPFAM" id="SSF82199">
    <property type="entry name" value="SET domain"/>
    <property type="match status" value="1"/>
</dbReference>
<gene>
    <name evidence="5" type="ORF">A3H60_00095</name>
</gene>
<dbReference type="PROSITE" id="PS50868">
    <property type="entry name" value="POST_SET"/>
    <property type="match status" value="1"/>
</dbReference>
<dbReference type="AlphaFoldDB" id="A0A1G2UL38"/>
<evidence type="ECO:0008006" key="7">
    <source>
        <dbReference type="Google" id="ProtNLM"/>
    </source>
</evidence>
<sequence>MENDSVIVKSSTFLKGQLGVIARRNFKKGTVLFSVKGPILSRPTKYSFSVNLNRHIDPLKADGGLDFGHYLNHSCDPNTFIRVIRRNSNLPYIEIVARRNIKAGEELAFDYASLEYDTVVKTDCKCSTTECRGVIHGFKNLPKHVVKKYKKEGVIPSHLFKIK</sequence>
<reference evidence="5 6" key="1">
    <citation type="journal article" date="2016" name="Nat. Commun.">
        <title>Thousands of microbial genomes shed light on interconnected biogeochemical processes in an aquifer system.</title>
        <authorList>
            <person name="Anantharaman K."/>
            <person name="Brown C.T."/>
            <person name="Hug L.A."/>
            <person name="Sharon I."/>
            <person name="Castelle C.J."/>
            <person name="Probst A.J."/>
            <person name="Thomas B.C."/>
            <person name="Singh A."/>
            <person name="Wilkins M.J."/>
            <person name="Karaoz U."/>
            <person name="Brodie E.L."/>
            <person name="Williams K.H."/>
            <person name="Hubbard S.S."/>
            <person name="Banfield J.F."/>
        </authorList>
    </citation>
    <scope>NUCLEOTIDE SEQUENCE [LARGE SCALE GENOMIC DNA]</scope>
</reference>
<evidence type="ECO:0000256" key="2">
    <source>
        <dbReference type="ARBA" id="ARBA00022691"/>
    </source>
</evidence>
<dbReference type="InterPro" id="IPR046341">
    <property type="entry name" value="SET_dom_sf"/>
</dbReference>
<dbReference type="PANTHER" id="PTHR12350">
    <property type="entry name" value="HISTONE-LYSINE N-METHYLTRANSFERASE-RELATED"/>
    <property type="match status" value="1"/>
</dbReference>
<dbReference type="GO" id="GO:0016740">
    <property type="term" value="F:transferase activity"/>
    <property type="evidence" value="ECO:0007669"/>
    <property type="project" value="UniProtKB-KW"/>
</dbReference>
<dbReference type="Pfam" id="PF00856">
    <property type="entry name" value="SET"/>
    <property type="match status" value="1"/>
</dbReference>
<proteinExistence type="predicted"/>
<dbReference type="Proteomes" id="UP000177202">
    <property type="component" value="Unassembled WGS sequence"/>
</dbReference>
<evidence type="ECO:0000259" key="3">
    <source>
        <dbReference type="PROSITE" id="PS50280"/>
    </source>
</evidence>
<evidence type="ECO:0000313" key="5">
    <source>
        <dbReference type="EMBL" id="OHB09950.1"/>
    </source>
</evidence>
<organism evidence="5 6">
    <name type="scientific">Candidatus Zambryskibacteria bacterium RIFCSPLOWO2_02_FULL_44_12b</name>
    <dbReference type="NCBI Taxonomy" id="1802772"/>
    <lineage>
        <taxon>Bacteria</taxon>
        <taxon>Candidatus Zambryskiibacteriota</taxon>
    </lineage>
</organism>
<name>A0A1G2UL38_9BACT</name>
<dbReference type="InterPro" id="IPR003616">
    <property type="entry name" value="Post-SET_dom"/>
</dbReference>
<dbReference type="PANTHER" id="PTHR12350:SF19">
    <property type="entry name" value="SET DOMAIN-CONTAINING PROTEIN"/>
    <property type="match status" value="1"/>
</dbReference>
<dbReference type="InterPro" id="IPR053201">
    <property type="entry name" value="Flavunoidine_N-MTase"/>
</dbReference>
<protein>
    <recommendedName>
        <fullName evidence="7">SET domain-containing protein</fullName>
    </recommendedName>
</protein>
<dbReference type="EMBL" id="MHWP01000024">
    <property type="protein sequence ID" value="OHB09950.1"/>
    <property type="molecule type" value="Genomic_DNA"/>
</dbReference>
<keyword evidence="1" id="KW-0808">Transferase</keyword>
<dbReference type="STRING" id="1802772.A3H60_00095"/>
<feature type="domain" description="SET" evidence="3">
    <location>
        <begin position="4"/>
        <end position="112"/>
    </location>
</feature>
<dbReference type="InterPro" id="IPR001214">
    <property type="entry name" value="SET_dom"/>
</dbReference>
<dbReference type="Gene3D" id="2.170.270.10">
    <property type="entry name" value="SET domain"/>
    <property type="match status" value="1"/>
</dbReference>
<evidence type="ECO:0000256" key="1">
    <source>
        <dbReference type="ARBA" id="ARBA00022679"/>
    </source>
</evidence>